<evidence type="ECO:0000313" key="1">
    <source>
        <dbReference type="EMBL" id="KAA6402058.1"/>
    </source>
</evidence>
<organism evidence="1 2">
    <name type="scientific">Streblomastix strix</name>
    <dbReference type="NCBI Taxonomy" id="222440"/>
    <lineage>
        <taxon>Eukaryota</taxon>
        <taxon>Metamonada</taxon>
        <taxon>Preaxostyla</taxon>
        <taxon>Oxymonadida</taxon>
        <taxon>Streblomastigidae</taxon>
        <taxon>Streblomastix</taxon>
    </lineage>
</organism>
<evidence type="ECO:0000313" key="2">
    <source>
        <dbReference type="Proteomes" id="UP000324800"/>
    </source>
</evidence>
<name>A0A5J4X4A9_9EUKA</name>
<comment type="caution">
    <text evidence="1">The sequence shown here is derived from an EMBL/GenBank/DDBJ whole genome shotgun (WGS) entry which is preliminary data.</text>
</comment>
<proteinExistence type="predicted"/>
<reference evidence="1 2" key="1">
    <citation type="submission" date="2019-03" db="EMBL/GenBank/DDBJ databases">
        <title>Single cell metagenomics reveals metabolic interactions within the superorganism composed of flagellate Streblomastix strix and complex community of Bacteroidetes bacteria on its surface.</title>
        <authorList>
            <person name="Treitli S.C."/>
            <person name="Kolisko M."/>
            <person name="Husnik F."/>
            <person name="Keeling P."/>
            <person name="Hampl V."/>
        </authorList>
    </citation>
    <scope>NUCLEOTIDE SEQUENCE [LARGE SCALE GENOMIC DNA]</scope>
    <source>
        <strain evidence="1">ST1C</strain>
    </source>
</reference>
<protein>
    <submittedName>
        <fullName evidence="1">Uncharacterized protein</fullName>
    </submittedName>
</protein>
<dbReference type="EMBL" id="SNRW01000292">
    <property type="protein sequence ID" value="KAA6402058.1"/>
    <property type="molecule type" value="Genomic_DNA"/>
</dbReference>
<gene>
    <name evidence="1" type="ORF">EZS28_002423</name>
</gene>
<dbReference type="Proteomes" id="UP000324800">
    <property type="component" value="Unassembled WGS sequence"/>
</dbReference>
<accession>A0A5J4X4A9</accession>
<dbReference type="AlphaFoldDB" id="A0A5J4X4A9"/>
<sequence length="166" mass="18514">MSTNAKAKEALFLPSNRQATHHMQLLILPATVTQLGAYKIILFSTDHEILSQNAEASRSQLVTPTTNAHLVVRETVEFFAGHSADQIQLWTNVTTKGQLEDYTIRSHIAADMIHRSAATILETGLPASASNMDKNFRRLIEPTHRSMAIDSANAHTRPRFLTQRNL</sequence>